<keyword evidence="2" id="KW-0472">Membrane</keyword>
<dbReference type="EMBL" id="JGYP01000002">
    <property type="protein sequence ID" value="KFI45955.1"/>
    <property type="molecule type" value="Genomic_DNA"/>
</dbReference>
<organism evidence="3 4">
    <name type="scientific">Bifidobacterium bohemicum DSM 22767</name>
    <dbReference type="NCBI Taxonomy" id="1437606"/>
    <lineage>
        <taxon>Bacteria</taxon>
        <taxon>Bacillati</taxon>
        <taxon>Actinomycetota</taxon>
        <taxon>Actinomycetes</taxon>
        <taxon>Bifidobacteriales</taxon>
        <taxon>Bifidobacteriaceae</taxon>
        <taxon>Bifidobacterium</taxon>
    </lineage>
</organism>
<dbReference type="Proteomes" id="UP000029096">
    <property type="component" value="Unassembled WGS sequence"/>
</dbReference>
<dbReference type="AlphaFoldDB" id="A0A086ZHF5"/>
<gene>
    <name evidence="3" type="ORF">BBOH_0762</name>
</gene>
<evidence type="ECO:0000313" key="4">
    <source>
        <dbReference type="Proteomes" id="UP000029096"/>
    </source>
</evidence>
<sequence>MLNPDGREIKSYMPVVDFLQVTSMTPETTATEAYAGNSPDYFGGSSDPGSVSDDKLDATAYRRIYGWHSQNWYHYVPDGSKSVKVASAVQNKNFYRFSDTKKVDGDISGTKHMTLVGLEPSKVYDNHNVNANGEVLDKAGASSIVAAHAQELVKQGKAGQKINTDIMMMRVGFQTDEESWTGTANGFGTESGTEGHFVDIPAFTTKAEPKAPSDSDLNTGNKGDVVAPSNPVADSPSRIYIKQLIDQCKANVDGENTPDCFWSGYIYSSPTQLTDPTGAPFLTVKKDDKGYYVEPLLPADKTGEHKIALLDQNGDLAGWTAVNIAAKPAAPPTSANKASDVKTDPKAAANGGELASTGASVAVVVIAGVASLVAAAGALVLRRHRA</sequence>
<keyword evidence="2" id="KW-0812">Transmembrane</keyword>
<evidence type="ECO:0000313" key="3">
    <source>
        <dbReference type="EMBL" id="KFI45955.1"/>
    </source>
</evidence>
<comment type="caution">
    <text evidence="3">The sequence shown here is derived from an EMBL/GenBank/DDBJ whole genome shotgun (WGS) entry which is preliminary data.</text>
</comment>
<keyword evidence="4" id="KW-1185">Reference proteome</keyword>
<dbReference type="eggNOG" id="COG3757">
    <property type="taxonomic scope" value="Bacteria"/>
</dbReference>
<reference evidence="3 4" key="1">
    <citation type="submission" date="2014-03" db="EMBL/GenBank/DDBJ databases">
        <title>Genomics of Bifidobacteria.</title>
        <authorList>
            <person name="Ventura M."/>
            <person name="Milani C."/>
            <person name="Lugli G.A."/>
        </authorList>
    </citation>
    <scope>NUCLEOTIDE SEQUENCE [LARGE SCALE GENOMIC DNA]</scope>
    <source>
        <strain evidence="3 4">DSM 22767</strain>
    </source>
</reference>
<proteinExistence type="predicted"/>
<accession>A0A086ZHF5</accession>
<evidence type="ECO:0000256" key="1">
    <source>
        <dbReference type="SAM" id="MobiDB-lite"/>
    </source>
</evidence>
<feature type="region of interest" description="Disordered" evidence="1">
    <location>
        <begin position="206"/>
        <end position="232"/>
    </location>
</feature>
<protein>
    <submittedName>
        <fullName evidence="3">Uncharacterized protein</fullName>
    </submittedName>
</protein>
<feature type="region of interest" description="Disordered" evidence="1">
    <location>
        <begin position="329"/>
        <end position="350"/>
    </location>
</feature>
<feature type="transmembrane region" description="Helical" evidence="2">
    <location>
        <begin position="359"/>
        <end position="381"/>
    </location>
</feature>
<dbReference type="STRING" id="1437606.BBOH_0762"/>
<name>A0A086ZHF5_9BIFI</name>
<evidence type="ECO:0000256" key="2">
    <source>
        <dbReference type="SAM" id="Phobius"/>
    </source>
</evidence>
<keyword evidence="2" id="KW-1133">Transmembrane helix</keyword>